<dbReference type="HOGENOM" id="CLU_357880_0_0_1"/>
<accession>W9YKR3</accession>
<dbReference type="STRING" id="1182542.W9YKR3"/>
<evidence type="ECO:0000256" key="1">
    <source>
        <dbReference type="SAM" id="MobiDB-lite"/>
    </source>
</evidence>
<dbReference type="RefSeq" id="XP_007730048.1">
    <property type="nucleotide sequence ID" value="XM_007731858.1"/>
</dbReference>
<sequence>MPVSTRRSTIGATTVADNSAEAVTAILNNVAGSKMSNSGRKRKRQSEVHDALATTPTPSKRATVEIPTTAVPTTTRQSGRLKARTSLAAPPLPPRGDPFLFPAADEDGDEAESEQGTRAEPVKKSRRLKQPKQPEESPFKGRGVLETRSTARVNLDDSPAHQPARHALRKVAKSLQRSRRPPAREESTRPRTRTTDDVPFQGEDILDVVHRQGRSTSPVADPGPNLPAPVPAPAARKTANGSRDRPPLTRITRRRETDDREATARRRALQKEQSKARNPSAQEIDRSRNEESPSETFVTNQGEVEEPWPHDSSGMIDEAPADFVSASQRPEAEAERRRREQAEAEEEAKQQQRIKDALRGIEAAIEVQGCKDAWQDALVGRARLLEASSHEPTSTLGKAAARALKTLTTEYRKLARSPPPTPQESAQVLQENYRVLKERCKHIQAYRNRPDLVYDRERVRMVRDVYGRLIPDSLKLDKAALKTLFQDNQLSLAAYEEIYQLLQITNLLVETANEWQPRPSLDHQGKSIVKNDIGPSITEIMERYQDAIADQERIKYVDELEARQKMDLKKTLAVHQQKMAEKLARYRKHMQTIATVPALLQPSSQLVVDIDDLDVDDQPAVDGDRNGATGAHRDHGTFAQRPRRRREPTEEIPAPGPIQWEQNEIKLLVKGLQTYRTASRFEDIVYVYGGPGGGLEKYDMDQIMAQAKWLKRSMAKRLRDEKHDRDWDWLRSVPE</sequence>
<dbReference type="EMBL" id="AMGY01000001">
    <property type="protein sequence ID" value="EXJ93158.1"/>
    <property type="molecule type" value="Genomic_DNA"/>
</dbReference>
<organism evidence="2 3">
    <name type="scientific">Capronia epimyces CBS 606.96</name>
    <dbReference type="NCBI Taxonomy" id="1182542"/>
    <lineage>
        <taxon>Eukaryota</taxon>
        <taxon>Fungi</taxon>
        <taxon>Dikarya</taxon>
        <taxon>Ascomycota</taxon>
        <taxon>Pezizomycotina</taxon>
        <taxon>Eurotiomycetes</taxon>
        <taxon>Chaetothyriomycetidae</taxon>
        <taxon>Chaetothyriales</taxon>
        <taxon>Herpotrichiellaceae</taxon>
        <taxon>Capronia</taxon>
    </lineage>
</organism>
<feature type="region of interest" description="Disordered" evidence="1">
    <location>
        <begin position="622"/>
        <end position="656"/>
    </location>
</feature>
<proteinExistence type="predicted"/>
<reference evidence="2 3" key="1">
    <citation type="submission" date="2013-03" db="EMBL/GenBank/DDBJ databases">
        <title>The Genome Sequence of Capronia epimyces CBS 606.96.</title>
        <authorList>
            <consortium name="The Broad Institute Genomics Platform"/>
            <person name="Cuomo C."/>
            <person name="de Hoog S."/>
            <person name="Gorbushina A."/>
            <person name="Walker B."/>
            <person name="Young S.K."/>
            <person name="Zeng Q."/>
            <person name="Gargeya S."/>
            <person name="Fitzgerald M."/>
            <person name="Haas B."/>
            <person name="Abouelleil A."/>
            <person name="Allen A.W."/>
            <person name="Alvarado L."/>
            <person name="Arachchi H.M."/>
            <person name="Berlin A.M."/>
            <person name="Chapman S.B."/>
            <person name="Gainer-Dewar J."/>
            <person name="Goldberg J."/>
            <person name="Griggs A."/>
            <person name="Gujja S."/>
            <person name="Hansen M."/>
            <person name="Howarth C."/>
            <person name="Imamovic A."/>
            <person name="Ireland A."/>
            <person name="Larimer J."/>
            <person name="McCowan C."/>
            <person name="Murphy C."/>
            <person name="Pearson M."/>
            <person name="Poon T.W."/>
            <person name="Priest M."/>
            <person name="Roberts A."/>
            <person name="Saif S."/>
            <person name="Shea T."/>
            <person name="Sisk P."/>
            <person name="Sykes S."/>
            <person name="Wortman J."/>
            <person name="Nusbaum C."/>
            <person name="Birren B."/>
        </authorList>
    </citation>
    <scope>NUCLEOTIDE SEQUENCE [LARGE SCALE GENOMIC DNA]</scope>
    <source>
        <strain evidence="2 3">CBS 606.96</strain>
    </source>
</reference>
<feature type="compositionally biased region" description="Basic and acidic residues" evidence="1">
    <location>
        <begin position="330"/>
        <end position="350"/>
    </location>
</feature>
<comment type="caution">
    <text evidence="2">The sequence shown here is derived from an EMBL/GenBank/DDBJ whole genome shotgun (WGS) entry which is preliminary data.</text>
</comment>
<feature type="compositionally biased region" description="Basic and acidic residues" evidence="1">
    <location>
        <begin position="254"/>
        <end position="275"/>
    </location>
</feature>
<evidence type="ECO:0000313" key="3">
    <source>
        <dbReference type="Proteomes" id="UP000019478"/>
    </source>
</evidence>
<dbReference type="eggNOG" id="ENOG502T7A9">
    <property type="taxonomic scope" value="Eukaryota"/>
</dbReference>
<dbReference type="AlphaFoldDB" id="W9YKR3"/>
<protein>
    <submittedName>
        <fullName evidence="2">Uncharacterized protein</fullName>
    </submittedName>
</protein>
<dbReference type="Proteomes" id="UP000019478">
    <property type="component" value="Unassembled WGS sequence"/>
</dbReference>
<feature type="compositionally biased region" description="Basic and acidic residues" evidence="1">
    <location>
        <begin position="132"/>
        <end position="145"/>
    </location>
</feature>
<dbReference type="GeneID" id="19165848"/>
<dbReference type="OrthoDB" id="4161349at2759"/>
<gene>
    <name evidence="2" type="ORF">A1O3_01715</name>
</gene>
<feature type="compositionally biased region" description="Basic and acidic residues" evidence="1">
    <location>
        <begin position="182"/>
        <end position="196"/>
    </location>
</feature>
<feature type="compositionally biased region" description="Acidic residues" evidence="1">
    <location>
        <begin position="104"/>
        <end position="113"/>
    </location>
</feature>
<keyword evidence="3" id="KW-1185">Reference proteome</keyword>
<feature type="region of interest" description="Disordered" evidence="1">
    <location>
        <begin position="31"/>
        <end position="350"/>
    </location>
</feature>
<name>W9YKR3_9EURO</name>
<evidence type="ECO:0000313" key="2">
    <source>
        <dbReference type="EMBL" id="EXJ93158.1"/>
    </source>
</evidence>
<feature type="compositionally biased region" description="Basic residues" evidence="1">
    <location>
        <begin position="163"/>
        <end position="181"/>
    </location>
</feature>